<evidence type="ECO:0000313" key="4">
    <source>
        <dbReference type="Proteomes" id="UP000319700"/>
    </source>
</evidence>
<sequence>MITISLCMIVKNEEETLAQCLDSIKEIMDEIIIIDTGSTDKTKEIAYSFTDKVYDFEWINDFAAARNFAFSKATKEYQLWLDADDIIIEKDKIAFLELKKTLSPAIDMVLMKYNYVVDENNNPSYSFHRERLLKRANNYQWSDPVHEYIEYGGNYLVSEIAITHKKLVSFSDRNLKIYEEQQRKNLPFSPRSLYYYARELRDHDKYKEAIEYFNKFLDTKNGAVDDNINACNEIGKIYKKLGDTENALKYLFQSFIFDIPRAEACCEIASIYKANADYTKAIYWYEFILTLKISNTDTNMTSIDCWNFVPAIELAVCYSNIKNIERAIYFNELAGRYKVNHASVLHNREYFNTFKKNKDCLYKDYIH</sequence>
<dbReference type="SUPFAM" id="SSF53448">
    <property type="entry name" value="Nucleotide-diphospho-sugar transferases"/>
    <property type="match status" value="1"/>
</dbReference>
<dbReference type="InterPro" id="IPR029044">
    <property type="entry name" value="Nucleotide-diphossugar_trans"/>
</dbReference>
<protein>
    <submittedName>
        <fullName evidence="3">Glycosyltransferase family 2 protein</fullName>
    </submittedName>
</protein>
<dbReference type="GO" id="GO:0016740">
    <property type="term" value="F:transferase activity"/>
    <property type="evidence" value="ECO:0007669"/>
    <property type="project" value="UniProtKB-KW"/>
</dbReference>
<comment type="caution">
    <text evidence="3">The sequence shown here is derived from an EMBL/GenBank/DDBJ whole genome shotgun (WGS) entry which is preliminary data.</text>
</comment>
<keyword evidence="3" id="KW-0808">Transferase</keyword>
<dbReference type="InterPro" id="IPR011990">
    <property type="entry name" value="TPR-like_helical_dom_sf"/>
</dbReference>
<proteinExistence type="inferred from homology"/>
<dbReference type="Pfam" id="PF00535">
    <property type="entry name" value="Glycos_transf_2"/>
    <property type="match status" value="1"/>
</dbReference>
<comment type="similarity">
    <text evidence="1">Belongs to the glycosyltransferase 2 family. WaaE/KdtX subfamily.</text>
</comment>
<dbReference type="Gene3D" id="1.25.40.10">
    <property type="entry name" value="Tetratricopeptide repeat domain"/>
    <property type="match status" value="2"/>
</dbReference>
<dbReference type="Proteomes" id="UP000319700">
    <property type="component" value="Unassembled WGS sequence"/>
</dbReference>
<dbReference type="Pfam" id="PF13181">
    <property type="entry name" value="TPR_8"/>
    <property type="match status" value="1"/>
</dbReference>
<dbReference type="OrthoDB" id="9815923at2"/>
<name>A0A502E8I7_9FLAO</name>
<dbReference type="CDD" id="cd02511">
    <property type="entry name" value="Beta4Glucosyltransferase"/>
    <property type="match status" value="1"/>
</dbReference>
<dbReference type="PANTHER" id="PTHR43630:SF2">
    <property type="entry name" value="GLYCOSYLTRANSFERASE"/>
    <property type="match status" value="1"/>
</dbReference>
<dbReference type="InterPro" id="IPR001173">
    <property type="entry name" value="Glyco_trans_2-like"/>
</dbReference>
<dbReference type="Gene3D" id="3.90.550.10">
    <property type="entry name" value="Spore Coat Polysaccharide Biosynthesis Protein SpsA, Chain A"/>
    <property type="match status" value="1"/>
</dbReference>
<feature type="domain" description="Glycosyltransferase 2-like" evidence="2">
    <location>
        <begin position="5"/>
        <end position="144"/>
    </location>
</feature>
<evidence type="ECO:0000259" key="2">
    <source>
        <dbReference type="Pfam" id="PF00535"/>
    </source>
</evidence>
<evidence type="ECO:0000256" key="1">
    <source>
        <dbReference type="ARBA" id="ARBA00038494"/>
    </source>
</evidence>
<dbReference type="SMART" id="SM00028">
    <property type="entry name" value="TPR"/>
    <property type="match status" value="3"/>
</dbReference>
<dbReference type="EMBL" id="RCZH01000019">
    <property type="protein sequence ID" value="TPG34048.1"/>
    <property type="molecule type" value="Genomic_DNA"/>
</dbReference>
<dbReference type="InterPro" id="IPR019734">
    <property type="entry name" value="TPR_rpt"/>
</dbReference>
<keyword evidence="4" id="KW-1185">Reference proteome</keyword>
<reference evidence="3 4" key="1">
    <citation type="journal article" date="2019" name="Environ. Microbiol.">
        <title>Species interactions and distinct microbial communities in high Arctic permafrost affected cryosols are associated with the CH4 and CO2 gas fluxes.</title>
        <authorList>
            <person name="Altshuler I."/>
            <person name="Hamel J."/>
            <person name="Turney S."/>
            <person name="Magnuson E."/>
            <person name="Levesque R."/>
            <person name="Greer C."/>
            <person name="Whyte L.G."/>
        </authorList>
    </citation>
    <scope>NUCLEOTIDE SEQUENCE [LARGE SCALE GENOMIC DNA]</scope>
    <source>
        <strain evidence="3 4">42</strain>
    </source>
</reference>
<dbReference type="AlphaFoldDB" id="A0A502E8I7"/>
<accession>A0A502E8I7</accession>
<dbReference type="PANTHER" id="PTHR43630">
    <property type="entry name" value="POLY-BETA-1,6-N-ACETYL-D-GLUCOSAMINE SYNTHASE"/>
    <property type="match status" value="1"/>
</dbReference>
<dbReference type="SUPFAM" id="SSF81901">
    <property type="entry name" value="HCP-like"/>
    <property type="match status" value="1"/>
</dbReference>
<evidence type="ECO:0000313" key="3">
    <source>
        <dbReference type="EMBL" id="TPG34048.1"/>
    </source>
</evidence>
<organism evidence="3 4">
    <name type="scientific">Flavobacterium pectinovorum</name>
    <dbReference type="NCBI Taxonomy" id="29533"/>
    <lineage>
        <taxon>Bacteria</taxon>
        <taxon>Pseudomonadati</taxon>
        <taxon>Bacteroidota</taxon>
        <taxon>Flavobacteriia</taxon>
        <taxon>Flavobacteriales</taxon>
        <taxon>Flavobacteriaceae</taxon>
        <taxon>Flavobacterium</taxon>
    </lineage>
</organism>
<gene>
    <name evidence="3" type="ORF">EAH81_22870</name>
</gene>